<evidence type="ECO:0000313" key="2">
    <source>
        <dbReference type="EMBL" id="QNH80786.1"/>
    </source>
</evidence>
<name>A0A7G7XLE1_9PSED</name>
<feature type="signal peptide" evidence="1">
    <location>
        <begin position="1"/>
        <end position="21"/>
    </location>
</feature>
<dbReference type="PROSITE" id="PS51257">
    <property type="entry name" value="PROKAR_LIPOPROTEIN"/>
    <property type="match status" value="1"/>
</dbReference>
<evidence type="ECO:0000313" key="3">
    <source>
        <dbReference type="Proteomes" id="UP000515277"/>
    </source>
</evidence>
<dbReference type="GO" id="GO:0016746">
    <property type="term" value="F:acyltransferase activity"/>
    <property type="evidence" value="ECO:0007669"/>
    <property type="project" value="UniProtKB-KW"/>
</dbReference>
<keyword evidence="1" id="KW-0732">Signal</keyword>
<keyword evidence="2" id="KW-0808">Transferase</keyword>
<dbReference type="EMBL" id="CP060201">
    <property type="protein sequence ID" value="QNH80786.1"/>
    <property type="molecule type" value="Genomic_DNA"/>
</dbReference>
<feature type="chain" id="PRO_5030163443" evidence="1">
    <location>
        <begin position="22"/>
        <end position="178"/>
    </location>
</feature>
<protein>
    <submittedName>
        <fullName evidence="2">UDP-N-acetylglucosamine acyltransferase</fullName>
    </submittedName>
</protein>
<evidence type="ECO:0000256" key="1">
    <source>
        <dbReference type="SAM" id="SignalP"/>
    </source>
</evidence>
<gene>
    <name evidence="2" type="ORF">GGI48_28435</name>
</gene>
<dbReference type="AlphaFoldDB" id="A0A7G7XLE1"/>
<keyword evidence="2" id="KW-0012">Acyltransferase</keyword>
<sequence>MSMRVLIGALAIAFLAGCASPPPLNFSVQGLEPSTRKIDADLKSISVSFAGPSETRGEIPSSGEGVPGLWESSLREGVNRIAVFDDDSARKVNVFVKITELDIPGGGASMTTKASAIYQIVNRKTGKVIYEREVSNIGTVSGTYAFYGVTRLKESINRAVQENIRIFLEAISTVKLDA</sequence>
<proteinExistence type="predicted"/>
<dbReference type="Proteomes" id="UP000515277">
    <property type="component" value="Chromosome"/>
</dbReference>
<organism evidence="2 3">
    <name type="scientific">Pseudomonas protegens</name>
    <dbReference type="NCBI Taxonomy" id="380021"/>
    <lineage>
        <taxon>Bacteria</taxon>
        <taxon>Pseudomonadati</taxon>
        <taxon>Pseudomonadota</taxon>
        <taxon>Gammaproteobacteria</taxon>
        <taxon>Pseudomonadales</taxon>
        <taxon>Pseudomonadaceae</taxon>
        <taxon>Pseudomonas</taxon>
    </lineage>
</organism>
<accession>A0A7G7XLE1</accession>
<reference evidence="3" key="1">
    <citation type="journal article" date="2020" name="Microbiol. Resour. Announc.">
        <title>Complete genome sequences of four natural Pseudomonas isolates that catabolize a wide range of aromatic compounds relevant to lignin valorization.</title>
        <authorList>
            <person name="Hatmaker E.A."/>
            <person name="Presley G."/>
            <person name="Cannon O."/>
            <person name="Guss A.M."/>
            <person name="Elkins J.G."/>
        </authorList>
    </citation>
    <scope>NUCLEOTIDE SEQUENCE [LARGE SCALE GENOMIC DNA]</scope>
    <source>
        <strain evidence="3">H1F5C</strain>
    </source>
</reference>